<dbReference type="Gene3D" id="3.50.50.60">
    <property type="entry name" value="FAD/NAD(P)-binding domain"/>
    <property type="match status" value="2"/>
</dbReference>
<evidence type="ECO:0000313" key="4">
    <source>
        <dbReference type="EMBL" id="QQG66204.1"/>
    </source>
</evidence>
<dbReference type="AlphaFoldDB" id="A0A7T5VEB9"/>
<dbReference type="InterPro" id="IPR036188">
    <property type="entry name" value="FAD/NAD-bd_sf"/>
</dbReference>
<sequence>MKTSNDVQQEKNASPKKTRLKVPRQPMPEQDPRRRRYNFEEVPRGYSEETAILEATRCIQCKKPGCVAGCPVNIHIPAFIKLIAEGRFVDALLKLKEQTALPAVCGRVCPQETQCEAQCILGKKGEPVAIGRLERFAADYARKHGEVPDPVKAAATGKRVAVIGSGPAGITVAGELARWGHAVVVFEALHLAGGVLMYGIPQFRLPKEIVQYEINALQRLGVQIRTDYVIGRSETVPQLLTQGFDAVFIATGAGLPVFLGIPGENAIGVFSANEFLTRANLMRAIDFPHFATSPIRPQRAVTVGGGNVAMDSARTALRLGSESTIVYRRSKAEMPARAEEVHHAEEEGVAFHLLTNPVQILFDAQNRVTGVECLRMELGEPDASGRRRPVAVEGSEFVVPADTVIVAIGNQPNPLVPQTSPEITTSKWGTIIADSETMMTSMPGVFAGGDIVSGAATVISAMGQGKKAASAMHRYLTGQEPPQL</sequence>
<dbReference type="Gene3D" id="1.10.1060.10">
    <property type="entry name" value="Alpha-helical ferredoxin"/>
    <property type="match status" value="1"/>
</dbReference>
<dbReference type="EMBL" id="CP054140">
    <property type="protein sequence ID" value="QQG66204.1"/>
    <property type="molecule type" value="Genomic_DNA"/>
</dbReference>
<feature type="region of interest" description="Disordered" evidence="1">
    <location>
        <begin position="1"/>
        <end position="35"/>
    </location>
</feature>
<accession>A0A7T5VEB9</accession>
<dbReference type="GO" id="GO:0051536">
    <property type="term" value="F:iron-sulfur cluster binding"/>
    <property type="evidence" value="ECO:0007669"/>
    <property type="project" value="InterPro"/>
</dbReference>
<dbReference type="Pfam" id="PF07992">
    <property type="entry name" value="Pyr_redox_2"/>
    <property type="match status" value="1"/>
</dbReference>
<feature type="domain" description="Dihydroprymidine dehydrogenase" evidence="3">
    <location>
        <begin position="36"/>
        <end position="145"/>
    </location>
</feature>
<dbReference type="PANTHER" id="PTHR42783">
    <property type="entry name" value="GLUTAMATE SYNTHASE [NADPH] SMALL CHAIN"/>
    <property type="match status" value="1"/>
</dbReference>
<evidence type="ECO:0000313" key="5">
    <source>
        <dbReference type="Proteomes" id="UP000596092"/>
    </source>
</evidence>
<reference evidence="4 5" key="1">
    <citation type="submission" date="2020-05" db="EMBL/GenBank/DDBJ databases">
        <title>Complete genome of Desulfobulbus oligotrophicus.</title>
        <authorList>
            <person name="Podar M."/>
        </authorList>
    </citation>
    <scope>NUCLEOTIDE SEQUENCE [LARGE SCALE GENOMIC DNA]</scope>
    <source>
        <strain evidence="4 5">Prop6</strain>
    </source>
</reference>
<dbReference type="RefSeq" id="WP_199262126.1">
    <property type="nucleotide sequence ID" value="NZ_CP054140.1"/>
</dbReference>
<dbReference type="PANTHER" id="PTHR42783:SF3">
    <property type="entry name" value="GLUTAMATE SYNTHASE [NADPH] SMALL CHAIN-RELATED"/>
    <property type="match status" value="1"/>
</dbReference>
<dbReference type="InterPro" id="IPR009051">
    <property type="entry name" value="Helical_ferredxn"/>
</dbReference>
<dbReference type="InterPro" id="IPR006004">
    <property type="entry name" value="SudA-like"/>
</dbReference>
<evidence type="ECO:0000256" key="1">
    <source>
        <dbReference type="SAM" id="MobiDB-lite"/>
    </source>
</evidence>
<keyword evidence="5" id="KW-1185">Reference proteome</keyword>
<keyword evidence="4" id="KW-0560">Oxidoreductase</keyword>
<organism evidence="4 5">
    <name type="scientific">Desulfobulbus oligotrophicus</name>
    <dbReference type="NCBI Taxonomy" id="1909699"/>
    <lineage>
        <taxon>Bacteria</taxon>
        <taxon>Pseudomonadati</taxon>
        <taxon>Thermodesulfobacteriota</taxon>
        <taxon>Desulfobulbia</taxon>
        <taxon>Desulfobulbales</taxon>
        <taxon>Desulfobulbaceae</taxon>
        <taxon>Desulfobulbus</taxon>
    </lineage>
</organism>
<feature type="domain" description="FAD/NAD(P)-binding" evidence="2">
    <location>
        <begin position="159"/>
        <end position="465"/>
    </location>
</feature>
<dbReference type="SUPFAM" id="SSF46548">
    <property type="entry name" value="alpha-helical ferredoxin"/>
    <property type="match status" value="1"/>
</dbReference>
<dbReference type="SUPFAM" id="SSF51971">
    <property type="entry name" value="Nucleotide-binding domain"/>
    <property type="match status" value="1"/>
</dbReference>
<dbReference type="GO" id="GO:0004355">
    <property type="term" value="F:glutamate synthase (NADPH) activity"/>
    <property type="evidence" value="ECO:0007669"/>
    <property type="project" value="UniProtKB-EC"/>
</dbReference>
<evidence type="ECO:0000259" key="3">
    <source>
        <dbReference type="Pfam" id="PF14691"/>
    </source>
</evidence>
<protein>
    <submittedName>
        <fullName evidence="4">NADPH-dependent glutamate synthase</fullName>
        <ecNumber evidence="4">1.4.1.13</ecNumber>
    </submittedName>
</protein>
<name>A0A7T5VEB9_9BACT</name>
<dbReference type="InterPro" id="IPR023753">
    <property type="entry name" value="FAD/NAD-binding_dom"/>
</dbReference>
<dbReference type="Pfam" id="PF14691">
    <property type="entry name" value="Fer4_20"/>
    <property type="match status" value="1"/>
</dbReference>
<gene>
    <name evidence="4" type="primary">gltA</name>
    <name evidence="4" type="ORF">HP555_10180</name>
</gene>
<dbReference type="KEGG" id="dog:HP555_10180"/>
<dbReference type="Proteomes" id="UP000596092">
    <property type="component" value="Chromosome"/>
</dbReference>
<dbReference type="PRINTS" id="PR00411">
    <property type="entry name" value="PNDRDTASEI"/>
</dbReference>
<dbReference type="PRINTS" id="PR00368">
    <property type="entry name" value="FADPNR"/>
</dbReference>
<feature type="compositionally biased region" description="Polar residues" evidence="1">
    <location>
        <begin position="1"/>
        <end position="12"/>
    </location>
</feature>
<dbReference type="EC" id="1.4.1.13" evidence="4"/>
<dbReference type="InterPro" id="IPR028261">
    <property type="entry name" value="DPD_II"/>
</dbReference>
<dbReference type="NCBIfam" id="TIGR01316">
    <property type="entry name" value="gltA"/>
    <property type="match status" value="1"/>
</dbReference>
<evidence type="ECO:0000259" key="2">
    <source>
        <dbReference type="Pfam" id="PF07992"/>
    </source>
</evidence>
<proteinExistence type="predicted"/>